<dbReference type="EMBL" id="KL197731">
    <property type="protein sequence ID" value="KDQ53992.1"/>
    <property type="molecule type" value="Genomic_DNA"/>
</dbReference>
<reference evidence="2" key="1">
    <citation type="journal article" date="2014" name="Proc. Natl. Acad. Sci. U.S.A.">
        <title>Extensive sampling of basidiomycete genomes demonstrates inadequacy of the white-rot/brown-rot paradigm for wood decay fungi.</title>
        <authorList>
            <person name="Riley R."/>
            <person name="Salamov A.A."/>
            <person name="Brown D.W."/>
            <person name="Nagy L.G."/>
            <person name="Floudas D."/>
            <person name="Held B.W."/>
            <person name="Levasseur A."/>
            <person name="Lombard V."/>
            <person name="Morin E."/>
            <person name="Otillar R."/>
            <person name="Lindquist E.A."/>
            <person name="Sun H."/>
            <person name="LaButti K.M."/>
            <person name="Schmutz J."/>
            <person name="Jabbour D."/>
            <person name="Luo H."/>
            <person name="Baker S.E."/>
            <person name="Pisabarro A.G."/>
            <person name="Walton J.D."/>
            <person name="Blanchette R.A."/>
            <person name="Henrissat B."/>
            <person name="Martin F."/>
            <person name="Cullen D."/>
            <person name="Hibbett D.S."/>
            <person name="Grigoriev I.V."/>
        </authorList>
    </citation>
    <scope>NUCLEOTIDE SEQUENCE [LARGE SCALE GENOMIC DNA]</scope>
    <source>
        <strain evidence="2">MUCL 33604</strain>
    </source>
</reference>
<evidence type="ECO:0000313" key="2">
    <source>
        <dbReference type="Proteomes" id="UP000027265"/>
    </source>
</evidence>
<dbReference type="HOGENOM" id="CLU_1602975_0_0_1"/>
<proteinExistence type="predicted"/>
<name>A0A067PRR3_9AGAM</name>
<dbReference type="AlphaFoldDB" id="A0A067PRR3"/>
<keyword evidence="2" id="KW-1185">Reference proteome</keyword>
<sequence>MSGLAEYKLHPVFSNLYSFFFSDFTRNDPTKIPANWTHVHGYFCDAMFPGVSNNAFAHWLAWYTHVDLRQSVEHLSESCGIMDISLQWVIETHVPEFIRHSDDMPPQYIFPYERPLLGLLVIDYISNYLLDSLLANVTTLIPHTSTHLWHGGMSITPGNPVMYCVQ</sequence>
<evidence type="ECO:0000313" key="1">
    <source>
        <dbReference type="EMBL" id="KDQ53992.1"/>
    </source>
</evidence>
<organism evidence="1 2">
    <name type="scientific">Jaapia argillacea MUCL 33604</name>
    <dbReference type="NCBI Taxonomy" id="933084"/>
    <lineage>
        <taxon>Eukaryota</taxon>
        <taxon>Fungi</taxon>
        <taxon>Dikarya</taxon>
        <taxon>Basidiomycota</taxon>
        <taxon>Agaricomycotina</taxon>
        <taxon>Agaricomycetes</taxon>
        <taxon>Agaricomycetidae</taxon>
        <taxon>Jaapiales</taxon>
        <taxon>Jaapiaceae</taxon>
        <taxon>Jaapia</taxon>
    </lineage>
</organism>
<gene>
    <name evidence="1" type="ORF">JAAARDRAFT_197085</name>
</gene>
<dbReference type="InParanoid" id="A0A067PRR3"/>
<protein>
    <submittedName>
        <fullName evidence="1">Uncharacterized protein</fullName>
    </submittedName>
</protein>
<dbReference type="Proteomes" id="UP000027265">
    <property type="component" value="Unassembled WGS sequence"/>
</dbReference>
<accession>A0A067PRR3</accession>